<feature type="compositionally biased region" description="Low complexity" evidence="1">
    <location>
        <begin position="84"/>
        <end position="102"/>
    </location>
</feature>
<evidence type="ECO:0000256" key="2">
    <source>
        <dbReference type="SAM" id="Phobius"/>
    </source>
</evidence>
<keyword evidence="2" id="KW-1133">Transmembrane helix</keyword>
<evidence type="ECO:0000313" key="4">
    <source>
        <dbReference type="Proteomes" id="UP001172155"/>
    </source>
</evidence>
<keyword evidence="2" id="KW-0812">Transmembrane</keyword>
<dbReference type="AlphaFoldDB" id="A0AA40KC03"/>
<organism evidence="3 4">
    <name type="scientific">Schizothecium vesticola</name>
    <dbReference type="NCBI Taxonomy" id="314040"/>
    <lineage>
        <taxon>Eukaryota</taxon>
        <taxon>Fungi</taxon>
        <taxon>Dikarya</taxon>
        <taxon>Ascomycota</taxon>
        <taxon>Pezizomycotina</taxon>
        <taxon>Sordariomycetes</taxon>
        <taxon>Sordariomycetidae</taxon>
        <taxon>Sordariales</taxon>
        <taxon>Schizotheciaceae</taxon>
        <taxon>Schizothecium</taxon>
    </lineage>
</organism>
<gene>
    <name evidence="3" type="ORF">B0T18DRAFT_385350</name>
</gene>
<feature type="region of interest" description="Disordered" evidence="1">
    <location>
        <begin position="43"/>
        <end position="69"/>
    </location>
</feature>
<name>A0AA40KC03_9PEZI</name>
<feature type="transmembrane region" description="Helical" evidence="2">
    <location>
        <begin position="12"/>
        <end position="37"/>
    </location>
</feature>
<reference evidence="3" key="1">
    <citation type="submission" date="2023-06" db="EMBL/GenBank/DDBJ databases">
        <title>Genome-scale phylogeny and comparative genomics of the fungal order Sordariales.</title>
        <authorList>
            <consortium name="Lawrence Berkeley National Laboratory"/>
            <person name="Hensen N."/>
            <person name="Bonometti L."/>
            <person name="Westerberg I."/>
            <person name="Brannstrom I.O."/>
            <person name="Guillou S."/>
            <person name="Cros-Aarteil S."/>
            <person name="Calhoun S."/>
            <person name="Haridas S."/>
            <person name="Kuo A."/>
            <person name="Mondo S."/>
            <person name="Pangilinan J."/>
            <person name="Riley R."/>
            <person name="LaButti K."/>
            <person name="Andreopoulos B."/>
            <person name="Lipzen A."/>
            <person name="Chen C."/>
            <person name="Yanf M."/>
            <person name="Daum C."/>
            <person name="Ng V."/>
            <person name="Clum A."/>
            <person name="Steindorff A."/>
            <person name="Ohm R."/>
            <person name="Martin F."/>
            <person name="Silar P."/>
            <person name="Natvig D."/>
            <person name="Lalanne C."/>
            <person name="Gautier V."/>
            <person name="Ament-velasquez S.L."/>
            <person name="Kruys A."/>
            <person name="Hutchinson M.I."/>
            <person name="Powell A.J."/>
            <person name="Barry K."/>
            <person name="Miller A.N."/>
            <person name="Grigoriev I.V."/>
            <person name="Debuchy R."/>
            <person name="Gladieux P."/>
            <person name="Thoren M.H."/>
            <person name="Johannesson H."/>
        </authorList>
    </citation>
    <scope>NUCLEOTIDE SEQUENCE</scope>
    <source>
        <strain evidence="3">SMH3187-1</strain>
    </source>
</reference>
<accession>A0AA40KC03</accession>
<evidence type="ECO:0000313" key="3">
    <source>
        <dbReference type="EMBL" id="KAK0753256.1"/>
    </source>
</evidence>
<sequence>MSTTPQPPHLPTLLAPFIILCLSLITIPAACVLVAALHARPHHPSHYVPDDAPPEGGDPTAHNGRPSHPCLWAEAFPDQRGHHGLVLGSGSRRSLSSAAVES</sequence>
<evidence type="ECO:0000256" key="1">
    <source>
        <dbReference type="SAM" id="MobiDB-lite"/>
    </source>
</evidence>
<protein>
    <submittedName>
        <fullName evidence="3">Uncharacterized protein</fullName>
    </submittedName>
</protein>
<feature type="region of interest" description="Disordered" evidence="1">
    <location>
        <begin position="83"/>
        <end position="102"/>
    </location>
</feature>
<dbReference type="Proteomes" id="UP001172155">
    <property type="component" value="Unassembled WGS sequence"/>
</dbReference>
<proteinExistence type="predicted"/>
<keyword evidence="2" id="KW-0472">Membrane</keyword>
<comment type="caution">
    <text evidence="3">The sequence shown here is derived from an EMBL/GenBank/DDBJ whole genome shotgun (WGS) entry which is preliminary data.</text>
</comment>
<keyword evidence="4" id="KW-1185">Reference proteome</keyword>
<dbReference type="EMBL" id="JAUKUD010000001">
    <property type="protein sequence ID" value="KAK0753256.1"/>
    <property type="molecule type" value="Genomic_DNA"/>
</dbReference>